<protein>
    <submittedName>
        <fullName evidence="3">N-acetyl-alpha-D-glucosaminyl L-malate synthase BshA</fullName>
    </submittedName>
</protein>
<feature type="domain" description="Glycosyltransferase subfamily 4-like N-terminal" evidence="2">
    <location>
        <begin position="12"/>
        <end position="176"/>
    </location>
</feature>
<dbReference type="PANTHER" id="PTHR12526">
    <property type="entry name" value="GLYCOSYLTRANSFERASE"/>
    <property type="match status" value="1"/>
</dbReference>
<dbReference type="InterPro" id="IPR023881">
    <property type="entry name" value="Thiol_BshA"/>
</dbReference>
<sequence>MNIGITCYPSLGGSGVVATELGKLLAERGHRVHFITSGMPFRLGSFHPNIYYHEVEVNHYDVFKYPPYDLTLANRMAQVARNEKLDILHVHYAVPHALCAYLAKQMVGDHLKIVTTLHGTDITVLGYDSSLSEMIRFGIEQSDAVTAVSNDLIKETRRLLQVEKEITTIYNFVDKRRYYPKQVDELKKRFAPQGEKIIMHISNFRPVKRTRDVVEVFRRVHQQMPAKLILVGEGPDWCEVRNQLNEWGLQDDVIYLGKQEDVAEVISLADVMLLPSEKESFGLVALEAMACGVPVVATNAGGIPEVVIDEVTGFLCPIGDVERLAARTLRLLEDEQLYRQFSNNGIQRSNQEFCHETIATAYESLYERLL</sequence>
<evidence type="ECO:0000313" key="3">
    <source>
        <dbReference type="EMBL" id="MBM7588744.1"/>
    </source>
</evidence>
<evidence type="ECO:0000259" key="1">
    <source>
        <dbReference type="Pfam" id="PF00534"/>
    </source>
</evidence>
<evidence type="ECO:0000313" key="4">
    <source>
        <dbReference type="Proteomes" id="UP000717624"/>
    </source>
</evidence>
<dbReference type="AlphaFoldDB" id="A0A938XV98"/>
<dbReference type="GO" id="GO:0071793">
    <property type="term" value="P:bacillithiol biosynthetic process"/>
    <property type="evidence" value="ECO:0007669"/>
    <property type="project" value="InterPro"/>
</dbReference>
<organism evidence="3 4">
    <name type="scientific">Brevibacillus fulvus</name>
    <dbReference type="NCBI Taxonomy" id="1125967"/>
    <lineage>
        <taxon>Bacteria</taxon>
        <taxon>Bacillati</taxon>
        <taxon>Bacillota</taxon>
        <taxon>Bacilli</taxon>
        <taxon>Bacillales</taxon>
        <taxon>Paenibacillaceae</taxon>
        <taxon>Brevibacillus</taxon>
    </lineage>
</organism>
<dbReference type="InterPro" id="IPR028098">
    <property type="entry name" value="Glyco_trans_4-like_N"/>
</dbReference>
<keyword evidence="4" id="KW-1185">Reference proteome</keyword>
<dbReference type="NCBIfam" id="TIGR03999">
    <property type="entry name" value="thiol_BshA"/>
    <property type="match status" value="1"/>
</dbReference>
<dbReference type="RefSeq" id="WP_204516473.1">
    <property type="nucleotide sequence ID" value="NZ_BAABIN010000009.1"/>
</dbReference>
<accession>A0A938XV98</accession>
<dbReference type="Gene3D" id="3.40.50.2000">
    <property type="entry name" value="Glycogen Phosphorylase B"/>
    <property type="match status" value="2"/>
</dbReference>
<dbReference type="SUPFAM" id="SSF53756">
    <property type="entry name" value="UDP-Glycosyltransferase/glycogen phosphorylase"/>
    <property type="match status" value="1"/>
</dbReference>
<dbReference type="Proteomes" id="UP000717624">
    <property type="component" value="Unassembled WGS sequence"/>
</dbReference>
<dbReference type="PANTHER" id="PTHR12526:SF599">
    <property type="entry name" value="N-ACETYL-ALPHA-D-GLUCOSAMINYL L-MALATE SYNTHASE"/>
    <property type="match status" value="1"/>
</dbReference>
<evidence type="ECO:0000259" key="2">
    <source>
        <dbReference type="Pfam" id="PF13439"/>
    </source>
</evidence>
<gene>
    <name evidence="3" type="ORF">JOD01_000330</name>
</gene>
<dbReference type="InterPro" id="IPR001296">
    <property type="entry name" value="Glyco_trans_1"/>
</dbReference>
<dbReference type="GO" id="GO:0016757">
    <property type="term" value="F:glycosyltransferase activity"/>
    <property type="evidence" value="ECO:0007669"/>
    <property type="project" value="InterPro"/>
</dbReference>
<dbReference type="Pfam" id="PF13439">
    <property type="entry name" value="Glyco_transf_4"/>
    <property type="match status" value="1"/>
</dbReference>
<dbReference type="EMBL" id="JAFBEB010000001">
    <property type="protein sequence ID" value="MBM7588744.1"/>
    <property type="molecule type" value="Genomic_DNA"/>
</dbReference>
<dbReference type="Pfam" id="PF00534">
    <property type="entry name" value="Glycos_transf_1"/>
    <property type="match status" value="1"/>
</dbReference>
<proteinExistence type="predicted"/>
<reference evidence="3" key="1">
    <citation type="submission" date="2021-01" db="EMBL/GenBank/DDBJ databases">
        <title>Genomic Encyclopedia of Type Strains, Phase IV (KMG-IV): sequencing the most valuable type-strain genomes for metagenomic binning, comparative biology and taxonomic classification.</title>
        <authorList>
            <person name="Goeker M."/>
        </authorList>
    </citation>
    <scope>NUCLEOTIDE SEQUENCE</scope>
    <source>
        <strain evidence="3">DSM 25523</strain>
    </source>
</reference>
<feature type="domain" description="Glycosyl transferase family 1" evidence="1">
    <location>
        <begin position="187"/>
        <end position="347"/>
    </location>
</feature>
<comment type="caution">
    <text evidence="3">The sequence shown here is derived from an EMBL/GenBank/DDBJ whole genome shotgun (WGS) entry which is preliminary data.</text>
</comment>
<name>A0A938XV98_9BACL</name>